<dbReference type="GO" id="GO:0004521">
    <property type="term" value="F:RNA endonuclease activity"/>
    <property type="evidence" value="ECO:0007669"/>
    <property type="project" value="InterPro"/>
</dbReference>
<proteinExistence type="inferred from homology"/>
<dbReference type="Pfam" id="PF08340">
    <property type="entry name" value="YicC-like_C"/>
    <property type="match status" value="1"/>
</dbReference>
<dbReference type="PANTHER" id="PTHR30636:SF3">
    <property type="entry name" value="UPF0701 PROTEIN YICC"/>
    <property type="match status" value="1"/>
</dbReference>
<evidence type="ECO:0000256" key="2">
    <source>
        <dbReference type="ARBA" id="ARBA00022722"/>
    </source>
</evidence>
<dbReference type="Pfam" id="PF03755">
    <property type="entry name" value="YicC-like_N"/>
    <property type="match status" value="1"/>
</dbReference>
<keyword evidence="3" id="KW-0255">Endonuclease</keyword>
<dbReference type="OrthoDB" id="9771229at2"/>
<comment type="similarity">
    <text evidence="5">Belongs to the YicC/YloC family.</text>
</comment>
<keyword evidence="2" id="KW-0540">Nuclease</keyword>
<dbReference type="NCBIfam" id="TIGR00255">
    <property type="entry name" value="YicC/YloC family endoribonuclease"/>
    <property type="match status" value="1"/>
</dbReference>
<dbReference type="EMBL" id="ARZA01000066">
    <property type="protein sequence ID" value="EOD01307.1"/>
    <property type="molecule type" value="Genomic_DNA"/>
</dbReference>
<feature type="domain" description="Endoribonuclease YicC-like N-terminal" evidence="6">
    <location>
        <begin position="2"/>
        <end position="156"/>
    </location>
</feature>
<dbReference type="InterPro" id="IPR013551">
    <property type="entry name" value="YicC-like_C"/>
</dbReference>
<organism evidence="8 9">
    <name type="scientific">Caldisalinibacter kiritimatiensis</name>
    <dbReference type="NCBI Taxonomy" id="1304284"/>
    <lineage>
        <taxon>Bacteria</taxon>
        <taxon>Bacillati</taxon>
        <taxon>Bacillota</taxon>
        <taxon>Tissierellia</taxon>
        <taxon>Tissierellales</taxon>
        <taxon>Thermohalobacteraceae</taxon>
        <taxon>Caldisalinibacter</taxon>
    </lineage>
</organism>
<comment type="caution">
    <text evidence="8">The sequence shown here is derived from an EMBL/GenBank/DDBJ whole genome shotgun (WGS) entry which is preliminary data.</text>
</comment>
<dbReference type="Proteomes" id="UP000013378">
    <property type="component" value="Unassembled WGS sequence"/>
</dbReference>
<dbReference type="AlphaFoldDB" id="R1AXB8"/>
<evidence type="ECO:0000259" key="6">
    <source>
        <dbReference type="Pfam" id="PF03755"/>
    </source>
</evidence>
<evidence type="ECO:0000313" key="9">
    <source>
        <dbReference type="Proteomes" id="UP000013378"/>
    </source>
</evidence>
<dbReference type="STRING" id="1304284.L21TH_0661"/>
<keyword evidence="9" id="KW-1185">Reference proteome</keyword>
<keyword evidence="4" id="KW-0378">Hydrolase</keyword>
<feature type="domain" description="Endoribonuclease YicC-like C-terminal" evidence="7">
    <location>
        <begin position="173"/>
        <end position="293"/>
    </location>
</feature>
<evidence type="ECO:0000256" key="3">
    <source>
        <dbReference type="ARBA" id="ARBA00022759"/>
    </source>
</evidence>
<evidence type="ECO:0000256" key="4">
    <source>
        <dbReference type="ARBA" id="ARBA00022801"/>
    </source>
</evidence>
<dbReference type="GO" id="GO:0016787">
    <property type="term" value="F:hydrolase activity"/>
    <property type="evidence" value="ECO:0007669"/>
    <property type="project" value="UniProtKB-KW"/>
</dbReference>
<evidence type="ECO:0000256" key="1">
    <source>
        <dbReference type="ARBA" id="ARBA00001968"/>
    </source>
</evidence>
<sequence length="293" mass="34004">MIRSMTGFGKGESKDSVRHFTVEVRSVNNRYNDIIIRMPKHLKYIEDRIKKLIKTKVSRGRVEVYINLEYIGDSDVTVKVDLNLAESYNKALKELCNHTGIKDNVTLSVLTKFPDIINTEKKEEDADEVWNCLKMALEEALDKMIAMRIKEGEELAKDISEKVVDIEDMVSFIEQRSPQVVNEYKEKLWNRIDELLEDKYEIDENRLANEVAIFADKSDINEEVVRLYSHMKQLIDTLKLNGPVGRKLDFLLQEANREVNTIGSKVGDVDIKKKVIEIKSELEKIREQVQNIE</sequence>
<protein>
    <submittedName>
        <fullName evidence="8">Protein YicC</fullName>
    </submittedName>
</protein>
<dbReference type="InterPro" id="IPR013527">
    <property type="entry name" value="YicC-like_N"/>
</dbReference>
<comment type="cofactor">
    <cofactor evidence="1">
        <name>a divalent metal cation</name>
        <dbReference type="ChEBI" id="CHEBI:60240"/>
    </cofactor>
</comment>
<dbReference type="PATRIC" id="fig|1304284.3.peg.650"/>
<evidence type="ECO:0000259" key="7">
    <source>
        <dbReference type="Pfam" id="PF08340"/>
    </source>
</evidence>
<evidence type="ECO:0000256" key="5">
    <source>
        <dbReference type="ARBA" id="ARBA00035648"/>
    </source>
</evidence>
<name>R1AXB8_9FIRM</name>
<dbReference type="InterPro" id="IPR005229">
    <property type="entry name" value="YicC/YloC-like"/>
</dbReference>
<reference evidence="8 9" key="1">
    <citation type="journal article" date="2015" name="Geomicrobiol. J.">
        <title>Caldisalinibacter kiritimatiensis gen. nov., sp. nov., a moderately thermohalophilic thiosulfate-reducing bacterium from a hypersaline microbial mat.</title>
        <authorList>
            <person name="Ben Hania W."/>
            <person name="Joseph M."/>
            <person name="Fiebig A."/>
            <person name="Bunk B."/>
            <person name="Klenk H.-P."/>
            <person name="Fardeau M.-L."/>
            <person name="Spring S."/>
        </authorList>
    </citation>
    <scope>NUCLEOTIDE SEQUENCE [LARGE SCALE GENOMIC DNA]</scope>
    <source>
        <strain evidence="8 9">L21-TH-D2</strain>
    </source>
</reference>
<accession>R1AXB8</accession>
<dbReference type="eggNOG" id="COG1561">
    <property type="taxonomic scope" value="Bacteria"/>
</dbReference>
<gene>
    <name evidence="8" type="ORF">L21TH_0661</name>
</gene>
<evidence type="ECO:0000313" key="8">
    <source>
        <dbReference type="EMBL" id="EOD01307.1"/>
    </source>
</evidence>
<dbReference type="RefSeq" id="WP_006308902.1">
    <property type="nucleotide sequence ID" value="NZ_ARZA01000066.1"/>
</dbReference>
<dbReference type="PANTHER" id="PTHR30636">
    <property type="entry name" value="UPF0701 PROTEIN YICC"/>
    <property type="match status" value="1"/>
</dbReference>